<evidence type="ECO:0000313" key="1">
    <source>
        <dbReference type="EMBL" id="KKN38645.1"/>
    </source>
</evidence>
<comment type="caution">
    <text evidence="1">The sequence shown here is derived from an EMBL/GenBank/DDBJ whole genome shotgun (WGS) entry which is preliminary data.</text>
</comment>
<name>A0A0F9Q3T4_9ZZZZ</name>
<dbReference type="InterPro" id="IPR015424">
    <property type="entry name" value="PyrdxlP-dep_Trfase"/>
</dbReference>
<proteinExistence type="predicted"/>
<evidence type="ECO:0008006" key="2">
    <source>
        <dbReference type="Google" id="ProtNLM"/>
    </source>
</evidence>
<dbReference type="Gene3D" id="3.90.1150.10">
    <property type="entry name" value="Aspartate Aminotransferase, domain 1"/>
    <property type="match status" value="1"/>
</dbReference>
<dbReference type="EMBL" id="LAZR01001814">
    <property type="protein sequence ID" value="KKN38645.1"/>
    <property type="molecule type" value="Genomic_DNA"/>
</dbReference>
<reference evidence="1" key="1">
    <citation type="journal article" date="2015" name="Nature">
        <title>Complex archaea that bridge the gap between prokaryotes and eukaryotes.</title>
        <authorList>
            <person name="Spang A."/>
            <person name="Saw J.H."/>
            <person name="Jorgensen S.L."/>
            <person name="Zaremba-Niedzwiedzka K."/>
            <person name="Martijn J."/>
            <person name="Lind A.E."/>
            <person name="van Eijk R."/>
            <person name="Schleper C."/>
            <person name="Guy L."/>
            <person name="Ettema T.J."/>
        </authorList>
    </citation>
    <scope>NUCLEOTIDE SEQUENCE</scope>
</reference>
<protein>
    <recommendedName>
        <fullName evidence="2">Aminotransferase class V domain-containing protein</fullName>
    </recommendedName>
</protein>
<organism evidence="1">
    <name type="scientific">marine sediment metagenome</name>
    <dbReference type="NCBI Taxonomy" id="412755"/>
    <lineage>
        <taxon>unclassified sequences</taxon>
        <taxon>metagenomes</taxon>
        <taxon>ecological metagenomes</taxon>
    </lineage>
</organism>
<dbReference type="SUPFAM" id="SSF53383">
    <property type="entry name" value="PLP-dependent transferases"/>
    <property type="match status" value="1"/>
</dbReference>
<dbReference type="InterPro" id="IPR015422">
    <property type="entry name" value="PyrdxlP-dep_Trfase_small"/>
</dbReference>
<dbReference type="AlphaFoldDB" id="A0A0F9Q3T4"/>
<gene>
    <name evidence="1" type="ORF">LCGC14_0751490</name>
</gene>
<accession>A0A0F9Q3T4</accession>
<sequence>LDNGFEMFPEKGFESNTVSTINNSLNLNIGRLVSTLLEKGYRIVNGYGSLRGKTFRIGHMGEITVNSLQEMLKVLTDIVSELK</sequence>
<feature type="non-terminal residue" evidence="1">
    <location>
        <position position="1"/>
    </location>
</feature>